<dbReference type="PANTHER" id="PTHR15512">
    <property type="entry name" value="TERF1-INTERACTING NUCLEAR FACTOR 2"/>
    <property type="match status" value="1"/>
</dbReference>
<proteinExistence type="predicted"/>
<evidence type="ECO:0000313" key="3">
    <source>
        <dbReference type="RefSeq" id="XP_067171090.1"/>
    </source>
</evidence>
<dbReference type="Pfam" id="PF14973">
    <property type="entry name" value="TINF2_N"/>
    <property type="match status" value="1"/>
</dbReference>
<keyword evidence="2" id="KW-1185">Reference proteome</keyword>
<name>A0ABM4G1K5_9AVES</name>
<feature type="domain" description="TERF1-interacting nuclear factor 2 N-terminal" evidence="1">
    <location>
        <begin position="20"/>
        <end position="134"/>
    </location>
</feature>
<dbReference type="InterPro" id="IPR039098">
    <property type="entry name" value="TINF2"/>
</dbReference>
<dbReference type="GeneID" id="136995175"/>
<protein>
    <submittedName>
        <fullName evidence="3">TERF1-interacting nuclear factor 2</fullName>
    </submittedName>
</protein>
<gene>
    <name evidence="3" type="primary">TINF2</name>
</gene>
<sequence>MGGSDVSPSVALRLALAGAWHVVRGRSLGQFPRVLGLLEAVGRAAPGAVRYRHGARLRLGLQAAVVVRMLQEAQPDGKVLDAVDSFFPEGETPAAAQGHATPRDLAMVGEAQESFRDLVLALLGDRSRRAAYLQCPVAQGPAGRGVRRALPAGP</sequence>
<dbReference type="RefSeq" id="XP_067171090.1">
    <property type="nucleotide sequence ID" value="XM_067314989.1"/>
</dbReference>
<accession>A0ABM4G1K5</accession>
<reference evidence="3" key="1">
    <citation type="submission" date="2025-08" db="UniProtKB">
        <authorList>
            <consortium name="RefSeq"/>
        </authorList>
    </citation>
    <scope>IDENTIFICATION</scope>
    <source>
        <tissue evidence="3">Blood</tissue>
    </source>
</reference>
<organism evidence="2 3">
    <name type="scientific">Apteryx mantelli</name>
    <name type="common">North Island brown kiwi</name>
    <dbReference type="NCBI Taxonomy" id="2696672"/>
    <lineage>
        <taxon>Eukaryota</taxon>
        <taxon>Metazoa</taxon>
        <taxon>Chordata</taxon>
        <taxon>Craniata</taxon>
        <taxon>Vertebrata</taxon>
        <taxon>Euteleostomi</taxon>
        <taxon>Archelosauria</taxon>
        <taxon>Archosauria</taxon>
        <taxon>Dinosauria</taxon>
        <taxon>Saurischia</taxon>
        <taxon>Theropoda</taxon>
        <taxon>Coelurosauria</taxon>
        <taxon>Aves</taxon>
        <taxon>Palaeognathae</taxon>
        <taxon>Apterygiformes</taxon>
        <taxon>Apterygidae</taxon>
        <taxon>Apteryx</taxon>
    </lineage>
</organism>
<dbReference type="Proteomes" id="UP001652627">
    <property type="component" value="Chromosome 39"/>
</dbReference>
<evidence type="ECO:0000259" key="1">
    <source>
        <dbReference type="Pfam" id="PF14973"/>
    </source>
</evidence>
<evidence type="ECO:0000313" key="2">
    <source>
        <dbReference type="Proteomes" id="UP001652627"/>
    </source>
</evidence>
<dbReference type="InterPro" id="IPR029400">
    <property type="entry name" value="TINF2_N"/>
</dbReference>
<dbReference type="PANTHER" id="PTHR15512:SF0">
    <property type="entry name" value="TERF1-INTERACTING NUCLEAR FACTOR 2"/>
    <property type="match status" value="1"/>
</dbReference>